<feature type="domain" description="Methyltransferase" evidence="2">
    <location>
        <begin position="71"/>
        <end position="164"/>
    </location>
</feature>
<organism evidence="3 4">
    <name type="scientific">Faecalicatena faecalis</name>
    <dbReference type="NCBI Taxonomy" id="2726362"/>
    <lineage>
        <taxon>Bacteria</taxon>
        <taxon>Bacillati</taxon>
        <taxon>Bacillota</taxon>
        <taxon>Clostridia</taxon>
        <taxon>Lachnospirales</taxon>
        <taxon>Lachnospiraceae</taxon>
        <taxon>Faecalicatena</taxon>
    </lineage>
</organism>
<evidence type="ECO:0000259" key="2">
    <source>
        <dbReference type="Pfam" id="PF13649"/>
    </source>
</evidence>
<sequence>MIQELSSYLTKPQLYAPSTGEFWNDPHISGKMLEAHLNPQEDGATRRHEFLDQSVHWISQITPPSQYKSLLDLGCGPGLYAERFFRAGYSVTGIDFSERSIAYAKDQAIQSNSVIEYHYQNYLTMDYENQFDVVTLIYCDYAVLPVTDRLLLLKKVYQSLKQNGKFIVDVFTPSMRRDESHTWQYCETGGFWCERPHICLESVYQYDDEDATELRQCIILTDEAVRCYNIWDHFFTKDKLLSEVQTAGFSSFEFYGDVAGKKFWDECETICGVFTK</sequence>
<evidence type="ECO:0000313" key="4">
    <source>
        <dbReference type="Proteomes" id="UP000723714"/>
    </source>
</evidence>
<dbReference type="GO" id="GO:0008168">
    <property type="term" value="F:methyltransferase activity"/>
    <property type="evidence" value="ECO:0007669"/>
    <property type="project" value="UniProtKB-KW"/>
</dbReference>
<reference evidence="3 4" key="1">
    <citation type="submission" date="2021-06" db="EMBL/GenBank/DDBJ databases">
        <title>Faecalicatena sp. nov. isolated from porcine feces.</title>
        <authorList>
            <person name="Oh B.S."/>
            <person name="Lee J.H."/>
        </authorList>
    </citation>
    <scope>NUCLEOTIDE SEQUENCE [LARGE SCALE GENOMIC DNA]</scope>
    <source>
        <strain evidence="3 4">AGMB00832</strain>
    </source>
</reference>
<protein>
    <submittedName>
        <fullName evidence="3">Class I SAM-dependent methyltransferase</fullName>
    </submittedName>
</protein>
<dbReference type="RefSeq" id="WP_216241694.1">
    <property type="nucleotide sequence ID" value="NZ_JABACJ020000009.1"/>
</dbReference>
<evidence type="ECO:0000313" key="3">
    <source>
        <dbReference type="EMBL" id="MBU3876394.1"/>
    </source>
</evidence>
<keyword evidence="1" id="KW-0808">Transferase</keyword>
<accession>A0ABS6D477</accession>
<comment type="caution">
    <text evidence="3">The sequence shown here is derived from an EMBL/GenBank/DDBJ whole genome shotgun (WGS) entry which is preliminary data.</text>
</comment>
<name>A0ABS6D477_9FIRM</name>
<dbReference type="CDD" id="cd02440">
    <property type="entry name" value="AdoMet_MTases"/>
    <property type="match status" value="1"/>
</dbReference>
<dbReference type="PANTHER" id="PTHR43861">
    <property type="entry name" value="TRANS-ACONITATE 2-METHYLTRANSFERASE-RELATED"/>
    <property type="match status" value="1"/>
</dbReference>
<dbReference type="GO" id="GO:0032259">
    <property type="term" value="P:methylation"/>
    <property type="evidence" value="ECO:0007669"/>
    <property type="project" value="UniProtKB-KW"/>
</dbReference>
<keyword evidence="4" id="KW-1185">Reference proteome</keyword>
<dbReference type="Proteomes" id="UP000723714">
    <property type="component" value="Unassembled WGS sequence"/>
</dbReference>
<dbReference type="InterPro" id="IPR041698">
    <property type="entry name" value="Methyltransf_25"/>
</dbReference>
<dbReference type="EMBL" id="JABACJ020000009">
    <property type="protein sequence ID" value="MBU3876394.1"/>
    <property type="molecule type" value="Genomic_DNA"/>
</dbReference>
<dbReference type="Pfam" id="PF13649">
    <property type="entry name" value="Methyltransf_25"/>
    <property type="match status" value="1"/>
</dbReference>
<proteinExistence type="predicted"/>
<gene>
    <name evidence="3" type="ORF">HGO97_011285</name>
</gene>
<evidence type="ECO:0000256" key="1">
    <source>
        <dbReference type="ARBA" id="ARBA00022679"/>
    </source>
</evidence>
<keyword evidence="3" id="KW-0489">Methyltransferase</keyword>